<evidence type="ECO:0000256" key="11">
    <source>
        <dbReference type="SAM" id="Phobius"/>
    </source>
</evidence>
<dbReference type="GO" id="GO:0006508">
    <property type="term" value="P:proteolysis"/>
    <property type="evidence" value="ECO:0007669"/>
    <property type="project" value="UniProtKB-KW"/>
</dbReference>
<dbReference type="AlphaFoldDB" id="A0A9P1N0R6"/>
<accession>A0A9P1N0R6</accession>
<evidence type="ECO:0000259" key="12">
    <source>
        <dbReference type="Pfam" id="PF01433"/>
    </source>
</evidence>
<feature type="transmembrane region" description="Helical" evidence="11">
    <location>
        <begin position="73"/>
        <end position="97"/>
    </location>
</feature>
<comment type="cofactor">
    <cofactor evidence="8">
        <name>Zn(2+)</name>
        <dbReference type="ChEBI" id="CHEBI:29105"/>
    </cofactor>
    <text evidence="8">Binds 1 zinc ion per subunit.</text>
</comment>
<keyword evidence="6" id="KW-0482">Metalloprotease</keyword>
<keyword evidence="16" id="KW-1185">Reference proteome</keyword>
<dbReference type="InterPro" id="IPR034016">
    <property type="entry name" value="M1_APN-typ"/>
</dbReference>
<protein>
    <recommendedName>
        <fullName evidence="17">Aminopeptidase</fullName>
    </recommendedName>
</protein>
<evidence type="ECO:0008006" key="17">
    <source>
        <dbReference type="Google" id="ProtNLM"/>
    </source>
</evidence>
<evidence type="ECO:0000256" key="9">
    <source>
        <dbReference type="PIRSR" id="PIRSR634016-4"/>
    </source>
</evidence>
<proteinExistence type="inferred from homology"/>
<evidence type="ECO:0000256" key="3">
    <source>
        <dbReference type="ARBA" id="ARBA00022723"/>
    </source>
</evidence>
<feature type="compositionally biased region" description="Basic residues" evidence="10">
    <location>
        <begin position="743"/>
        <end position="756"/>
    </location>
</feature>
<comment type="similarity">
    <text evidence="1">Belongs to the peptidase M1 family.</text>
</comment>
<evidence type="ECO:0000256" key="2">
    <source>
        <dbReference type="ARBA" id="ARBA00022670"/>
    </source>
</evidence>
<dbReference type="PANTHER" id="PTHR11533">
    <property type="entry name" value="PROTEASE M1 ZINC METALLOPROTEASE"/>
    <property type="match status" value="1"/>
</dbReference>
<dbReference type="CDD" id="cd09601">
    <property type="entry name" value="M1_APN-Q_like"/>
    <property type="match status" value="1"/>
</dbReference>
<dbReference type="InterPro" id="IPR045357">
    <property type="entry name" value="Aminopeptidase_N-like_N"/>
</dbReference>
<dbReference type="GO" id="GO:0005615">
    <property type="term" value="C:extracellular space"/>
    <property type="evidence" value="ECO:0007669"/>
    <property type="project" value="TreeGrafter"/>
</dbReference>
<dbReference type="Gene3D" id="1.25.50.20">
    <property type="match status" value="1"/>
</dbReference>
<dbReference type="Gene3D" id="2.60.40.1730">
    <property type="entry name" value="tricorn interacting facor f3 domain"/>
    <property type="match status" value="1"/>
</dbReference>
<dbReference type="GO" id="GO:0016020">
    <property type="term" value="C:membrane"/>
    <property type="evidence" value="ECO:0007669"/>
    <property type="project" value="TreeGrafter"/>
</dbReference>
<evidence type="ECO:0000256" key="6">
    <source>
        <dbReference type="ARBA" id="ARBA00023049"/>
    </source>
</evidence>
<dbReference type="Pfam" id="PF17900">
    <property type="entry name" value="Peptidase_M1_N"/>
    <property type="match status" value="1"/>
</dbReference>
<dbReference type="Proteomes" id="UP001152747">
    <property type="component" value="Unassembled WGS sequence"/>
</dbReference>
<feature type="site" description="Transition state stabilizer" evidence="9">
    <location>
        <position position="599"/>
    </location>
</feature>
<dbReference type="InterPro" id="IPR027268">
    <property type="entry name" value="Peptidase_M4/M1_CTD_sf"/>
</dbReference>
<dbReference type="PRINTS" id="PR00756">
    <property type="entry name" value="ALADIPTASE"/>
</dbReference>
<evidence type="ECO:0000259" key="14">
    <source>
        <dbReference type="Pfam" id="PF17900"/>
    </source>
</evidence>
<keyword evidence="3 8" id="KW-0479">Metal-binding</keyword>
<evidence type="ECO:0000256" key="5">
    <source>
        <dbReference type="ARBA" id="ARBA00022833"/>
    </source>
</evidence>
<feature type="active site" description="Proton acceptor" evidence="7">
    <location>
        <position position="514"/>
    </location>
</feature>
<dbReference type="Pfam" id="PF11838">
    <property type="entry name" value="ERAP1_C"/>
    <property type="match status" value="1"/>
</dbReference>
<evidence type="ECO:0000256" key="4">
    <source>
        <dbReference type="ARBA" id="ARBA00022801"/>
    </source>
</evidence>
<dbReference type="Gene3D" id="2.60.40.1910">
    <property type="match status" value="1"/>
</dbReference>
<dbReference type="SUPFAM" id="SSF55486">
    <property type="entry name" value="Metalloproteases ('zincins'), catalytic domain"/>
    <property type="match status" value="1"/>
</dbReference>
<evidence type="ECO:0000313" key="16">
    <source>
        <dbReference type="Proteomes" id="UP001152747"/>
    </source>
</evidence>
<comment type="caution">
    <text evidence="15">The sequence shown here is derived from an EMBL/GenBank/DDBJ whole genome shotgun (WGS) entry which is preliminary data.</text>
</comment>
<dbReference type="InterPro" id="IPR050344">
    <property type="entry name" value="Peptidase_M1_aminopeptidases"/>
</dbReference>
<dbReference type="EMBL" id="CANHGI010000004">
    <property type="protein sequence ID" value="CAI5447279.1"/>
    <property type="molecule type" value="Genomic_DNA"/>
</dbReference>
<evidence type="ECO:0000256" key="1">
    <source>
        <dbReference type="ARBA" id="ARBA00010136"/>
    </source>
</evidence>
<name>A0A9P1N0R6_9PELO</name>
<dbReference type="GO" id="GO:0005737">
    <property type="term" value="C:cytoplasm"/>
    <property type="evidence" value="ECO:0007669"/>
    <property type="project" value="TreeGrafter"/>
</dbReference>
<dbReference type="FunFam" id="2.60.40.1730:FF:000028">
    <property type="entry name" value="Aminopeptidase"/>
    <property type="match status" value="1"/>
</dbReference>
<dbReference type="GO" id="GO:0008270">
    <property type="term" value="F:zinc ion binding"/>
    <property type="evidence" value="ECO:0007669"/>
    <property type="project" value="InterPro"/>
</dbReference>
<dbReference type="InterPro" id="IPR001930">
    <property type="entry name" value="Peptidase_M1"/>
</dbReference>
<dbReference type="InterPro" id="IPR014782">
    <property type="entry name" value="Peptidase_M1_dom"/>
</dbReference>
<dbReference type="PANTHER" id="PTHR11533:SF21">
    <property type="entry name" value="AMINOPEPTIDASE"/>
    <property type="match status" value="1"/>
</dbReference>
<sequence>MCRFSRRDFGTIYNRRTESPLPSLNYVYSYSMKPPPPQTATRQQFEVEPCLRHSQIMRDAIRPSRKSDFARKCIAVILLHAIFLFAILAALIIGHWISDEKPFTNRTSFNYSNAGFMFENLNKITTTTNIVHQFDAPNPTLLTTSAEYARKNMPRVVERLIPLEKKKNYTILDVFPPSQDANFAVSEQLHGVRSNRLKTDALLVPLPLYILPYHYDLRLDFRDFDTLLFVRVNITIHLESFGNSTEDEIQFHLGPNIQIEKMRLRKDGKKLYAEHFKKEESKKLGRLKLKDPLRKGKYILEMEYNMTICDEDIDGVRCSLDVQNNSSLLATSFTTKFEPTLARAFFPCWDEPGVKATFNISAIHDPKYNVLSNMPVVLGTQQKGITHFQQTPPMSTYLLAFAIGEFVKLESRTDRGIPVTVYAYPEDVMSMKFTLDYAPMIFDKLEETLEISYPLPKIDLIAARNFHVGGMENWGLIVFEYASVAYTSQNSDHVNETVDRMYNEYRIGKLIAHEAAHQWFGNLVTMRDWSELFLNEGFATFFVYELMSFERPITAQFEYFDGLAVLFAAQSEEDHKLALVRELNTESQVEKSFHPTNLYTKGCVFIRMIRDLVSDFDFKAAVRRYLRKNAYRSVSRDDLFASLPAYADHGAEQEKLSQVLEGWFVNEGMPEVTLTRNYDNEMMTISQKKTIHHDYRSFLKDRKEDKLRLRETRAANKIDLDGSTPFDDSMFDGFRPKKNGSTTKRHRTTRRNKTTTKPRYPSESSRRDELRKPRRVGNSQDLWTIPITYQFGSLKTSEGQVIREFWLKNRSVSFADNEVSPNQAVLVNPDWKYPFRVNYDLLNWKLLARTLHQNHLEFSEKSRIQLLIDSEYFLSNSNNPHLYLYLLGYLAHETNLEVMLIGIDSVYRFIDIYKGTSLNQAIVIYFAPVISQMDNLLLESQTDAETASLWLVRPERLAKLYQLRCAVNIPSCKNEYHTQKWAHSPDDWTEDVHKQVTAVCHQLFTGNNDEQLRNVHQLLLSRLKSTGAQWALTIQLAACSHDSKLLRKTAQAIVATKNAAVYASALQSDFSLHYNPAFRKQFWSEIAKMSIVEKSALFSTNSSDILTASRILLHSVKTIDELQQVRSLLPDWGPLMSLHFEYLERYLLWISNVSQGVLHQFFAADLLNF</sequence>
<dbReference type="GO" id="GO:0070006">
    <property type="term" value="F:metalloaminopeptidase activity"/>
    <property type="evidence" value="ECO:0007669"/>
    <property type="project" value="TreeGrafter"/>
</dbReference>
<dbReference type="InterPro" id="IPR042097">
    <property type="entry name" value="Aminopeptidase_N-like_N_sf"/>
</dbReference>
<feature type="binding site" evidence="8">
    <location>
        <position position="513"/>
    </location>
    <ligand>
        <name>Zn(2+)</name>
        <dbReference type="ChEBI" id="CHEBI:29105"/>
        <note>catalytic</note>
    </ligand>
</feature>
<evidence type="ECO:0000313" key="15">
    <source>
        <dbReference type="EMBL" id="CAI5447279.1"/>
    </source>
</evidence>
<keyword evidence="11" id="KW-1133">Transmembrane helix</keyword>
<evidence type="ECO:0000259" key="13">
    <source>
        <dbReference type="Pfam" id="PF11838"/>
    </source>
</evidence>
<feature type="region of interest" description="Disordered" evidence="10">
    <location>
        <begin position="729"/>
        <end position="775"/>
    </location>
</feature>
<keyword evidence="11" id="KW-0472">Membrane</keyword>
<organism evidence="15 16">
    <name type="scientific">Caenorhabditis angaria</name>
    <dbReference type="NCBI Taxonomy" id="860376"/>
    <lineage>
        <taxon>Eukaryota</taxon>
        <taxon>Metazoa</taxon>
        <taxon>Ecdysozoa</taxon>
        <taxon>Nematoda</taxon>
        <taxon>Chromadorea</taxon>
        <taxon>Rhabditida</taxon>
        <taxon>Rhabditina</taxon>
        <taxon>Rhabditomorpha</taxon>
        <taxon>Rhabditoidea</taxon>
        <taxon>Rhabditidae</taxon>
        <taxon>Peloderinae</taxon>
        <taxon>Caenorhabditis</taxon>
    </lineage>
</organism>
<dbReference type="InterPro" id="IPR024571">
    <property type="entry name" value="ERAP1-like_C_dom"/>
</dbReference>
<evidence type="ECO:0000256" key="7">
    <source>
        <dbReference type="PIRSR" id="PIRSR634016-1"/>
    </source>
</evidence>
<feature type="domain" description="Aminopeptidase N-like N-terminal" evidence="14">
    <location>
        <begin position="212"/>
        <end position="398"/>
    </location>
</feature>
<dbReference type="GO" id="GO:0042277">
    <property type="term" value="F:peptide binding"/>
    <property type="evidence" value="ECO:0007669"/>
    <property type="project" value="TreeGrafter"/>
</dbReference>
<dbReference type="OrthoDB" id="510539at2759"/>
<feature type="domain" description="Peptidase M1 membrane alanine aminopeptidase" evidence="12">
    <location>
        <begin position="433"/>
        <end position="663"/>
    </location>
</feature>
<evidence type="ECO:0000256" key="10">
    <source>
        <dbReference type="SAM" id="MobiDB-lite"/>
    </source>
</evidence>
<gene>
    <name evidence="15" type="ORF">CAMP_LOCUS9916</name>
</gene>
<keyword evidence="4" id="KW-0378">Hydrolase</keyword>
<keyword evidence="2" id="KW-0645">Protease</keyword>
<dbReference type="FunFam" id="1.10.390.10:FF:000025">
    <property type="entry name" value="Aminopeptidase"/>
    <property type="match status" value="1"/>
</dbReference>
<dbReference type="Pfam" id="PF01433">
    <property type="entry name" value="Peptidase_M1"/>
    <property type="match status" value="1"/>
</dbReference>
<dbReference type="SUPFAM" id="SSF63737">
    <property type="entry name" value="Leukotriene A4 hydrolase N-terminal domain"/>
    <property type="match status" value="1"/>
</dbReference>
<feature type="domain" description="ERAP1-like C-terminal" evidence="13">
    <location>
        <begin position="825"/>
        <end position="1128"/>
    </location>
</feature>
<keyword evidence="11" id="KW-0812">Transmembrane</keyword>
<keyword evidence="5 8" id="KW-0862">Zinc</keyword>
<feature type="binding site" evidence="8">
    <location>
        <position position="536"/>
    </location>
    <ligand>
        <name>Zn(2+)</name>
        <dbReference type="ChEBI" id="CHEBI:29105"/>
        <note>catalytic</note>
    </ligand>
</feature>
<dbReference type="Gene3D" id="1.10.390.10">
    <property type="entry name" value="Neutral Protease Domain 2"/>
    <property type="match status" value="1"/>
</dbReference>
<dbReference type="GO" id="GO:0043171">
    <property type="term" value="P:peptide catabolic process"/>
    <property type="evidence" value="ECO:0007669"/>
    <property type="project" value="TreeGrafter"/>
</dbReference>
<feature type="binding site" evidence="8">
    <location>
        <position position="517"/>
    </location>
    <ligand>
        <name>Zn(2+)</name>
        <dbReference type="ChEBI" id="CHEBI:29105"/>
        <note>catalytic</note>
    </ligand>
</feature>
<evidence type="ECO:0000256" key="8">
    <source>
        <dbReference type="PIRSR" id="PIRSR634016-3"/>
    </source>
</evidence>
<reference evidence="15" key="1">
    <citation type="submission" date="2022-11" db="EMBL/GenBank/DDBJ databases">
        <authorList>
            <person name="Kikuchi T."/>
        </authorList>
    </citation>
    <scope>NUCLEOTIDE SEQUENCE</scope>
    <source>
        <strain evidence="15">PS1010</strain>
    </source>
</reference>